<evidence type="ECO:0000256" key="4">
    <source>
        <dbReference type="ARBA" id="ARBA00023163"/>
    </source>
</evidence>
<proteinExistence type="inferred from homology"/>
<comment type="similarity">
    <text evidence="1">Belongs to the sigma-70 factor family. ECF subfamily.</text>
</comment>
<evidence type="ECO:0000259" key="5">
    <source>
        <dbReference type="Pfam" id="PF04542"/>
    </source>
</evidence>
<keyword evidence="3" id="KW-0731">Sigma factor</keyword>
<evidence type="ECO:0000256" key="2">
    <source>
        <dbReference type="ARBA" id="ARBA00023015"/>
    </source>
</evidence>
<dbReference type="InterPro" id="IPR036388">
    <property type="entry name" value="WH-like_DNA-bd_sf"/>
</dbReference>
<feature type="domain" description="RNA polymerase sigma-70 region 2" evidence="5">
    <location>
        <begin position="29"/>
        <end position="93"/>
    </location>
</feature>
<dbReference type="Proteomes" id="UP000198510">
    <property type="component" value="Unassembled WGS sequence"/>
</dbReference>
<organism evidence="7 8">
    <name type="scientific">Catalinimonas alkaloidigena</name>
    <dbReference type="NCBI Taxonomy" id="1075417"/>
    <lineage>
        <taxon>Bacteria</taxon>
        <taxon>Pseudomonadati</taxon>
        <taxon>Bacteroidota</taxon>
        <taxon>Cytophagia</taxon>
        <taxon>Cytophagales</taxon>
        <taxon>Catalimonadaceae</taxon>
        <taxon>Catalinimonas</taxon>
    </lineage>
</organism>
<dbReference type="CDD" id="cd06171">
    <property type="entry name" value="Sigma70_r4"/>
    <property type="match status" value="1"/>
</dbReference>
<gene>
    <name evidence="7" type="ORF">SAMN05421823_101340</name>
</gene>
<feature type="domain" description="RNA polymerase sigma factor 70 region 4 type 2" evidence="6">
    <location>
        <begin position="127"/>
        <end position="173"/>
    </location>
</feature>
<evidence type="ECO:0000256" key="3">
    <source>
        <dbReference type="ARBA" id="ARBA00023082"/>
    </source>
</evidence>
<dbReference type="InterPro" id="IPR039425">
    <property type="entry name" value="RNA_pol_sigma-70-like"/>
</dbReference>
<dbReference type="PANTHER" id="PTHR43133:SF46">
    <property type="entry name" value="RNA POLYMERASE SIGMA-70 FACTOR ECF SUBFAMILY"/>
    <property type="match status" value="1"/>
</dbReference>
<sequence>MKVSGTHQIESLLISRLQAGDKAAFETIYLHYYPQFEAFARFELKNEELARDAVHDVFLTLWSKRASLDPSLSLKSFLYTCLKNRILNLIKAQHNALLRNGQVVEQQLLASHDTELSFGTHEGMQRLSAHLAALPEKRRKIVEMHFFQGLSYPEIAQRVDLSVNTVKMYVSQSARDLKAIIENEI</sequence>
<dbReference type="RefSeq" id="WP_089678272.1">
    <property type="nucleotide sequence ID" value="NZ_FNFO01000001.1"/>
</dbReference>
<dbReference type="AlphaFoldDB" id="A0A1G8XEG2"/>
<keyword evidence="2" id="KW-0805">Transcription regulation</keyword>
<dbReference type="Pfam" id="PF08281">
    <property type="entry name" value="Sigma70_r4_2"/>
    <property type="match status" value="1"/>
</dbReference>
<dbReference type="OrthoDB" id="764811at2"/>
<dbReference type="InterPro" id="IPR013249">
    <property type="entry name" value="RNA_pol_sigma70_r4_t2"/>
</dbReference>
<dbReference type="EMBL" id="FNFO01000001">
    <property type="protein sequence ID" value="SDJ88787.1"/>
    <property type="molecule type" value="Genomic_DNA"/>
</dbReference>
<dbReference type="Pfam" id="PF04542">
    <property type="entry name" value="Sigma70_r2"/>
    <property type="match status" value="1"/>
</dbReference>
<dbReference type="InterPro" id="IPR013324">
    <property type="entry name" value="RNA_pol_sigma_r3/r4-like"/>
</dbReference>
<protein>
    <submittedName>
        <fullName evidence="7">RNA polymerase sigma-70 factor, ECF subfamily</fullName>
    </submittedName>
</protein>
<dbReference type="InterPro" id="IPR014284">
    <property type="entry name" value="RNA_pol_sigma-70_dom"/>
</dbReference>
<dbReference type="InterPro" id="IPR013325">
    <property type="entry name" value="RNA_pol_sigma_r2"/>
</dbReference>
<dbReference type="STRING" id="1075417.SAMN05421823_101340"/>
<dbReference type="NCBIfam" id="TIGR02985">
    <property type="entry name" value="Sig70_bacteroi1"/>
    <property type="match status" value="1"/>
</dbReference>
<dbReference type="SUPFAM" id="SSF88946">
    <property type="entry name" value="Sigma2 domain of RNA polymerase sigma factors"/>
    <property type="match status" value="1"/>
</dbReference>
<keyword evidence="4" id="KW-0804">Transcription</keyword>
<dbReference type="GO" id="GO:0016987">
    <property type="term" value="F:sigma factor activity"/>
    <property type="evidence" value="ECO:0007669"/>
    <property type="project" value="UniProtKB-KW"/>
</dbReference>
<evidence type="ECO:0000256" key="1">
    <source>
        <dbReference type="ARBA" id="ARBA00010641"/>
    </source>
</evidence>
<dbReference type="SUPFAM" id="SSF88659">
    <property type="entry name" value="Sigma3 and sigma4 domains of RNA polymerase sigma factors"/>
    <property type="match status" value="1"/>
</dbReference>
<dbReference type="PANTHER" id="PTHR43133">
    <property type="entry name" value="RNA POLYMERASE ECF-TYPE SIGMA FACTO"/>
    <property type="match status" value="1"/>
</dbReference>
<dbReference type="Gene3D" id="1.10.10.10">
    <property type="entry name" value="Winged helix-like DNA-binding domain superfamily/Winged helix DNA-binding domain"/>
    <property type="match status" value="1"/>
</dbReference>
<dbReference type="InterPro" id="IPR007627">
    <property type="entry name" value="RNA_pol_sigma70_r2"/>
</dbReference>
<dbReference type="Gene3D" id="1.10.1740.10">
    <property type="match status" value="1"/>
</dbReference>
<keyword evidence="8" id="KW-1185">Reference proteome</keyword>
<dbReference type="NCBIfam" id="TIGR02937">
    <property type="entry name" value="sigma70-ECF"/>
    <property type="match status" value="1"/>
</dbReference>
<name>A0A1G8XEG2_9BACT</name>
<dbReference type="GO" id="GO:0006352">
    <property type="term" value="P:DNA-templated transcription initiation"/>
    <property type="evidence" value="ECO:0007669"/>
    <property type="project" value="InterPro"/>
</dbReference>
<accession>A0A1G8XEG2</accession>
<evidence type="ECO:0000313" key="8">
    <source>
        <dbReference type="Proteomes" id="UP000198510"/>
    </source>
</evidence>
<dbReference type="GO" id="GO:0003677">
    <property type="term" value="F:DNA binding"/>
    <property type="evidence" value="ECO:0007669"/>
    <property type="project" value="InterPro"/>
</dbReference>
<evidence type="ECO:0000313" key="7">
    <source>
        <dbReference type="EMBL" id="SDJ88787.1"/>
    </source>
</evidence>
<reference evidence="7 8" key="1">
    <citation type="submission" date="2016-10" db="EMBL/GenBank/DDBJ databases">
        <authorList>
            <person name="de Groot N.N."/>
        </authorList>
    </citation>
    <scope>NUCLEOTIDE SEQUENCE [LARGE SCALE GENOMIC DNA]</scope>
    <source>
        <strain evidence="7 8">DSM 25186</strain>
    </source>
</reference>
<dbReference type="InterPro" id="IPR014327">
    <property type="entry name" value="RNA_pol_sigma70_bacteroid"/>
</dbReference>
<evidence type="ECO:0000259" key="6">
    <source>
        <dbReference type="Pfam" id="PF08281"/>
    </source>
</evidence>